<keyword evidence="1" id="KW-0732">Signal</keyword>
<comment type="caution">
    <text evidence="2">The sequence shown here is derived from an EMBL/GenBank/DDBJ whole genome shotgun (WGS) entry which is preliminary data.</text>
</comment>
<proteinExistence type="predicted"/>
<accession>A0A8K0CDU2</accession>
<organism evidence="2 3">
    <name type="scientific">Ignelater luminosus</name>
    <name type="common">Cucubano</name>
    <name type="synonym">Pyrophorus luminosus</name>
    <dbReference type="NCBI Taxonomy" id="2038154"/>
    <lineage>
        <taxon>Eukaryota</taxon>
        <taxon>Metazoa</taxon>
        <taxon>Ecdysozoa</taxon>
        <taxon>Arthropoda</taxon>
        <taxon>Hexapoda</taxon>
        <taxon>Insecta</taxon>
        <taxon>Pterygota</taxon>
        <taxon>Neoptera</taxon>
        <taxon>Endopterygota</taxon>
        <taxon>Coleoptera</taxon>
        <taxon>Polyphaga</taxon>
        <taxon>Elateriformia</taxon>
        <taxon>Elateroidea</taxon>
        <taxon>Elateridae</taxon>
        <taxon>Agrypninae</taxon>
        <taxon>Pyrophorini</taxon>
        <taxon>Ignelater</taxon>
    </lineage>
</organism>
<keyword evidence="3" id="KW-1185">Reference proteome</keyword>
<gene>
    <name evidence="2" type="ORF">ILUMI_22699</name>
</gene>
<dbReference type="Pfam" id="PF13855">
    <property type="entry name" value="LRR_8"/>
    <property type="match status" value="1"/>
</dbReference>
<dbReference type="EMBL" id="VTPC01090407">
    <property type="protein sequence ID" value="KAF2883457.1"/>
    <property type="molecule type" value="Genomic_DNA"/>
</dbReference>
<name>A0A8K0CDU2_IGNLU</name>
<dbReference type="Gene3D" id="3.80.10.10">
    <property type="entry name" value="Ribonuclease Inhibitor"/>
    <property type="match status" value="1"/>
</dbReference>
<dbReference type="OrthoDB" id="676979at2759"/>
<reference evidence="2" key="1">
    <citation type="submission" date="2019-08" db="EMBL/GenBank/DDBJ databases">
        <title>The genome of the North American firefly Photinus pyralis.</title>
        <authorList>
            <consortium name="Photinus pyralis genome working group"/>
            <person name="Fallon T.R."/>
            <person name="Sander Lower S.E."/>
            <person name="Weng J.-K."/>
        </authorList>
    </citation>
    <scope>NUCLEOTIDE SEQUENCE</scope>
    <source>
        <strain evidence="2">TRF0915ILg1</strain>
        <tissue evidence="2">Whole body</tissue>
    </source>
</reference>
<feature type="chain" id="PRO_5035421701" evidence="1">
    <location>
        <begin position="23"/>
        <end position="142"/>
    </location>
</feature>
<evidence type="ECO:0000313" key="3">
    <source>
        <dbReference type="Proteomes" id="UP000801492"/>
    </source>
</evidence>
<protein>
    <submittedName>
        <fullName evidence="2">Uncharacterized protein</fullName>
    </submittedName>
</protein>
<dbReference type="Proteomes" id="UP000801492">
    <property type="component" value="Unassembled WGS sequence"/>
</dbReference>
<feature type="signal peptide" evidence="1">
    <location>
        <begin position="1"/>
        <end position="22"/>
    </location>
</feature>
<dbReference type="InterPro" id="IPR032675">
    <property type="entry name" value="LRR_dom_sf"/>
</dbReference>
<dbReference type="SUPFAM" id="SSF52058">
    <property type="entry name" value="L domain-like"/>
    <property type="match status" value="1"/>
</dbReference>
<dbReference type="InterPro" id="IPR001611">
    <property type="entry name" value="Leu-rich_rpt"/>
</dbReference>
<evidence type="ECO:0000256" key="1">
    <source>
        <dbReference type="SAM" id="SignalP"/>
    </source>
</evidence>
<evidence type="ECO:0000313" key="2">
    <source>
        <dbReference type="EMBL" id="KAF2883457.1"/>
    </source>
</evidence>
<sequence length="142" mass="15722">MAAVMMLWSFLILLLTVTSTYQQTPSCAYGARGSLTSTCTYAIPSYFRTTSYRFDNLDETVRCVNCILTTIESNTFDISGNQIKTLDLNSSKIVTLKPKAFIGLASLKKLLLKDNQIKSFYLVSGTLKSVAVDCRQDAIYAS</sequence>
<dbReference type="AlphaFoldDB" id="A0A8K0CDU2"/>